<evidence type="ECO:0000313" key="3">
    <source>
        <dbReference type="Proteomes" id="UP000040453"/>
    </source>
</evidence>
<protein>
    <submittedName>
        <fullName evidence="2">Uncharacterized protein</fullName>
    </submittedName>
</protein>
<proteinExistence type="predicted"/>
<dbReference type="AlphaFoldDB" id="A0A0A1N0H1"/>
<keyword evidence="3" id="KW-1185">Reference proteome</keyword>
<keyword evidence="1" id="KW-0472">Membrane</keyword>
<feature type="transmembrane region" description="Helical" evidence="1">
    <location>
        <begin position="82"/>
        <end position="104"/>
    </location>
</feature>
<dbReference type="EMBL" id="CDGG01000001">
    <property type="protein sequence ID" value="CEI84461.1"/>
    <property type="molecule type" value="Genomic_DNA"/>
</dbReference>
<gene>
    <name evidence="2" type="ORF">BN997_04410</name>
</gene>
<sequence>MLLSGIVSIGNVGINITYIYVIMMLLCSTAVYYLTKKIYQWAVRKQMMRFLAYIGASIIVISLTIITAVIQERDAWHFLRAAMQSLAFLGICLAIFPLLHQFLLKRK</sequence>
<feature type="transmembrane region" description="Helical" evidence="1">
    <location>
        <begin position="12"/>
        <end position="34"/>
    </location>
</feature>
<reference evidence="2 3" key="1">
    <citation type="submission" date="2014-11" db="EMBL/GenBank/DDBJ databases">
        <authorList>
            <person name="Urmite Genomes Urmite Genomes"/>
        </authorList>
    </citation>
    <scope>NUCLEOTIDE SEQUENCE [LARGE SCALE GENOMIC DNA]</scope>
    <source>
        <strain evidence="2 3">Oc5</strain>
    </source>
</reference>
<name>A0A0A1N0H1_9BACI</name>
<keyword evidence="1" id="KW-1133">Transmembrane helix</keyword>
<feature type="transmembrane region" description="Helical" evidence="1">
    <location>
        <begin position="50"/>
        <end position="70"/>
    </location>
</feature>
<dbReference type="RefSeq" id="WP_042535301.1">
    <property type="nucleotide sequence ID" value="NZ_JABUYK010000004.1"/>
</dbReference>
<keyword evidence="1" id="KW-0812">Transmembrane</keyword>
<organism evidence="2 3">
    <name type="scientific">Oceanobacillus oncorhynchi</name>
    <dbReference type="NCBI Taxonomy" id="545501"/>
    <lineage>
        <taxon>Bacteria</taxon>
        <taxon>Bacillati</taxon>
        <taxon>Bacillota</taxon>
        <taxon>Bacilli</taxon>
        <taxon>Bacillales</taxon>
        <taxon>Bacillaceae</taxon>
        <taxon>Oceanobacillus</taxon>
    </lineage>
</organism>
<evidence type="ECO:0000313" key="2">
    <source>
        <dbReference type="EMBL" id="CEI84461.1"/>
    </source>
</evidence>
<accession>A0A0A1N0H1</accession>
<evidence type="ECO:0000256" key="1">
    <source>
        <dbReference type="SAM" id="Phobius"/>
    </source>
</evidence>
<dbReference type="Proteomes" id="UP000040453">
    <property type="component" value="Unassembled WGS sequence"/>
</dbReference>